<keyword evidence="6" id="KW-0812">Transmembrane</keyword>
<dbReference type="GO" id="GO:0009134">
    <property type="term" value="P:nucleoside diphosphate catabolic process"/>
    <property type="evidence" value="ECO:0007669"/>
    <property type="project" value="TreeGrafter"/>
</dbReference>
<dbReference type="Gene3D" id="3.30.420.40">
    <property type="match status" value="1"/>
</dbReference>
<evidence type="ECO:0000256" key="4">
    <source>
        <dbReference type="PIRSR" id="PIRSR600407-2"/>
    </source>
</evidence>
<feature type="transmembrane region" description="Helical" evidence="6">
    <location>
        <begin position="568"/>
        <end position="590"/>
    </location>
</feature>
<dbReference type="Gene3D" id="3.30.420.150">
    <property type="entry name" value="Exopolyphosphatase. Domain 2"/>
    <property type="match status" value="1"/>
</dbReference>
<evidence type="ECO:0000256" key="3">
    <source>
        <dbReference type="PIRSR" id="PIRSR600407-1"/>
    </source>
</evidence>
<dbReference type="PANTHER" id="PTHR11782:SF83">
    <property type="entry name" value="GUANOSINE-DIPHOSPHATASE"/>
    <property type="match status" value="1"/>
</dbReference>
<organism evidence="8 9">
    <name type="scientific">Fragilariopsis cylindrus CCMP1102</name>
    <dbReference type="NCBI Taxonomy" id="635003"/>
    <lineage>
        <taxon>Eukaryota</taxon>
        <taxon>Sar</taxon>
        <taxon>Stramenopiles</taxon>
        <taxon>Ochrophyta</taxon>
        <taxon>Bacillariophyta</taxon>
        <taxon>Bacillariophyceae</taxon>
        <taxon>Bacillariophycidae</taxon>
        <taxon>Bacillariales</taxon>
        <taxon>Bacillariaceae</taxon>
        <taxon>Fragilariopsis</taxon>
    </lineage>
</organism>
<proteinExistence type="inferred from homology"/>
<gene>
    <name evidence="8" type="ORF">FRACYDRAFT_262342</name>
</gene>
<dbReference type="KEGG" id="fcy:FRACYDRAFT_262342"/>
<evidence type="ECO:0000256" key="1">
    <source>
        <dbReference type="ARBA" id="ARBA00009283"/>
    </source>
</evidence>
<keyword evidence="9" id="KW-1185">Reference proteome</keyword>
<dbReference type="AlphaFoldDB" id="A0A1E7F677"/>
<feature type="active site" description="Proton acceptor" evidence="3">
    <location>
        <position position="252"/>
    </location>
</feature>
<reference evidence="8 9" key="1">
    <citation type="submission" date="2016-09" db="EMBL/GenBank/DDBJ databases">
        <title>Extensive genetic diversity and differential bi-allelic expression allows diatom success in the polar Southern Ocean.</title>
        <authorList>
            <consortium name="DOE Joint Genome Institute"/>
            <person name="Mock T."/>
            <person name="Otillar R.P."/>
            <person name="Strauss J."/>
            <person name="Dupont C."/>
            <person name="Frickenhaus S."/>
            <person name="Maumus F."/>
            <person name="Mcmullan M."/>
            <person name="Sanges R."/>
            <person name="Schmutz J."/>
            <person name="Toseland A."/>
            <person name="Valas R."/>
            <person name="Veluchamy A."/>
            <person name="Ward B.J."/>
            <person name="Allen A."/>
            <person name="Barry K."/>
            <person name="Falciatore A."/>
            <person name="Ferrante M."/>
            <person name="Fortunato A.E."/>
            <person name="Gloeckner G."/>
            <person name="Gruber A."/>
            <person name="Hipkin R."/>
            <person name="Janech M."/>
            <person name="Kroth P."/>
            <person name="Leese F."/>
            <person name="Lindquist E."/>
            <person name="Lyon B.R."/>
            <person name="Martin J."/>
            <person name="Mayer C."/>
            <person name="Parker M."/>
            <person name="Quesneville H."/>
            <person name="Raymond J."/>
            <person name="Uhlig C."/>
            <person name="Valentin K.U."/>
            <person name="Worden A.Z."/>
            <person name="Armbrust E.V."/>
            <person name="Bowler C."/>
            <person name="Green B."/>
            <person name="Moulton V."/>
            <person name="Van Oosterhout C."/>
            <person name="Grigoriev I."/>
        </authorList>
    </citation>
    <scope>NUCLEOTIDE SEQUENCE [LARGE SCALE GENOMIC DNA]</scope>
    <source>
        <strain evidence="8 9">CCMP1102</strain>
    </source>
</reference>
<keyword evidence="2" id="KW-0378">Hydrolase</keyword>
<evidence type="ECO:0000256" key="6">
    <source>
        <dbReference type="SAM" id="Phobius"/>
    </source>
</evidence>
<dbReference type="GO" id="GO:0016020">
    <property type="term" value="C:membrane"/>
    <property type="evidence" value="ECO:0007669"/>
    <property type="project" value="TreeGrafter"/>
</dbReference>
<dbReference type="CDD" id="cd24003">
    <property type="entry name" value="ASKHA_NBD_GDA1_CD39_NTPase"/>
    <property type="match status" value="1"/>
</dbReference>
<evidence type="ECO:0000256" key="7">
    <source>
        <dbReference type="SAM" id="SignalP"/>
    </source>
</evidence>
<evidence type="ECO:0000313" key="9">
    <source>
        <dbReference type="Proteomes" id="UP000095751"/>
    </source>
</evidence>
<dbReference type="Pfam" id="PF01150">
    <property type="entry name" value="GDA1_CD39"/>
    <property type="match status" value="1"/>
</dbReference>
<protein>
    <submittedName>
        <fullName evidence="8">GDA1_CD39-domain-containing protein</fullName>
    </submittedName>
</protein>
<keyword evidence="4" id="KW-0067">ATP-binding</keyword>
<evidence type="ECO:0000256" key="5">
    <source>
        <dbReference type="SAM" id="MobiDB-lite"/>
    </source>
</evidence>
<evidence type="ECO:0000313" key="8">
    <source>
        <dbReference type="EMBL" id="OEU13657.1"/>
    </source>
</evidence>
<name>A0A1E7F677_9STRA</name>
<dbReference type="InterPro" id="IPR000407">
    <property type="entry name" value="GDA1_CD39_NTPase"/>
</dbReference>
<keyword evidence="6" id="KW-0472">Membrane</keyword>
<dbReference type="GO" id="GO:0017110">
    <property type="term" value="F:nucleoside diphosphate phosphatase activity"/>
    <property type="evidence" value="ECO:0007669"/>
    <property type="project" value="TreeGrafter"/>
</dbReference>
<dbReference type="GO" id="GO:0005524">
    <property type="term" value="F:ATP binding"/>
    <property type="evidence" value="ECO:0007669"/>
    <property type="project" value="UniProtKB-KW"/>
</dbReference>
<dbReference type="EMBL" id="KV784361">
    <property type="protein sequence ID" value="OEU13657.1"/>
    <property type="molecule type" value="Genomic_DNA"/>
</dbReference>
<keyword evidence="6" id="KW-1133">Transmembrane helix</keyword>
<feature type="binding site" evidence="4">
    <location>
        <begin position="291"/>
        <end position="295"/>
    </location>
    <ligand>
        <name>ATP</name>
        <dbReference type="ChEBI" id="CHEBI:30616"/>
    </ligand>
</feature>
<feature type="signal peptide" evidence="7">
    <location>
        <begin position="1"/>
        <end position="22"/>
    </location>
</feature>
<feature type="chain" id="PRO_5009192706" evidence="7">
    <location>
        <begin position="23"/>
        <end position="665"/>
    </location>
</feature>
<dbReference type="InParanoid" id="A0A1E7F677"/>
<comment type="similarity">
    <text evidence="1">Belongs to the GDA1/CD39 NTPase family.</text>
</comment>
<sequence length="665" mass="75301">MKFVSTIIVLALPGVIVGSSLSLKHPLEDHQSWDLHVSRELIAVGEATIEGDINLRRLVEETTDASPPKDEASAENAENSDMPYTIKHKKPKKHIPFAGGDTTHGMMIDAGSQGTRLHIYEWDKRFLLDEDDLLQVSHGKKLSYPTSNNRWTDKYTPGLDVFGYHKNPEKLEKAVGEYLGALLDFAKEVLKDKEDEWHTYPIYLKATGGLRTLAQPERVRLMDCVRDLFNNKTYNPFAFEDERARVISGEEEAIYGWVGVNFAKGVLIDQSEGTGLGNNPQLTYGMLEMGGASTQIANFENDGDLMANLFKLQLGGSRHWNVYVHSYLYFGINGAWSRLNSKLHWDALDVNPCLPTGSEVQFESWMHMNEESQFLAKSDPRSTPFSVTMYNNATSYDHKACSDITFTLLRTGTNTDWCDFQMDGNCGFAGIYQPPFPQNNSDINEFVATSNFVDVYKFLQLGDRVPVHEIGQRAEEVCSLSWEDLRDYNDKLQSPIDDDLVLAQFCFRSVFVYQLLRNGWRFGDDYEMTAVDVINGQKMGWALGCMLYEINTLPWNFHPELLMRGPSWYLISLYIILGTFAGSAVGFMCAMRMSKKFNKKVRESKFFQNSALANNSLIRKSLAVPDVSASLKELDHLFDDDEKIADENELLAKRNADLNKGAKYT</sequence>
<feature type="region of interest" description="Disordered" evidence="5">
    <location>
        <begin position="61"/>
        <end position="83"/>
    </location>
</feature>
<keyword evidence="4" id="KW-0547">Nucleotide-binding</keyword>
<keyword evidence="7" id="KW-0732">Signal</keyword>
<accession>A0A1E7F677</accession>
<evidence type="ECO:0000256" key="2">
    <source>
        <dbReference type="ARBA" id="ARBA00022801"/>
    </source>
</evidence>
<dbReference type="PANTHER" id="PTHR11782">
    <property type="entry name" value="ADENOSINE/GUANOSINE DIPHOSPHATASE"/>
    <property type="match status" value="1"/>
</dbReference>
<dbReference type="OrthoDB" id="6372431at2759"/>
<dbReference type="Proteomes" id="UP000095751">
    <property type="component" value="Unassembled WGS sequence"/>
</dbReference>